<dbReference type="Proteomes" id="UP000298030">
    <property type="component" value="Unassembled WGS sequence"/>
</dbReference>
<accession>A0A4Y7TKI2</accession>
<dbReference type="Gene3D" id="2.130.10.10">
    <property type="entry name" value="YVTN repeat-like/Quinoprotein amine dehydrogenase"/>
    <property type="match status" value="1"/>
</dbReference>
<organism evidence="2 3">
    <name type="scientific">Coprinellus micaceus</name>
    <name type="common">Glistening ink-cap mushroom</name>
    <name type="synonym">Coprinus micaceus</name>
    <dbReference type="NCBI Taxonomy" id="71717"/>
    <lineage>
        <taxon>Eukaryota</taxon>
        <taxon>Fungi</taxon>
        <taxon>Dikarya</taxon>
        <taxon>Basidiomycota</taxon>
        <taxon>Agaricomycotina</taxon>
        <taxon>Agaricomycetes</taxon>
        <taxon>Agaricomycetidae</taxon>
        <taxon>Agaricales</taxon>
        <taxon>Agaricineae</taxon>
        <taxon>Psathyrellaceae</taxon>
        <taxon>Coprinellus</taxon>
    </lineage>
</organism>
<feature type="region of interest" description="Disordered" evidence="1">
    <location>
        <begin position="398"/>
        <end position="428"/>
    </location>
</feature>
<dbReference type="STRING" id="71717.A0A4Y7TKI2"/>
<evidence type="ECO:0000313" key="2">
    <source>
        <dbReference type="EMBL" id="TEB34471.1"/>
    </source>
</evidence>
<feature type="region of interest" description="Disordered" evidence="1">
    <location>
        <begin position="1"/>
        <end position="23"/>
    </location>
</feature>
<sequence length="484" mass="52943">HPLSTRCARFSSATPESAPSGQKHQALSVFQARAEVSIGEIEQPTSIFVSPSGKCFIAPAQAGWKGRSPYLYTFHSEDQSADYLEGKGSLLGLANLVSHGAVDDESGLLFVGDSTRIKSYSWWDSVKNTKVAKLLPTHTLDSKGFGNAIGILPNGRVARAGDGKIGIWNLNELPTHQTTQGLIGGNIAEDDEDLDTWRDDPERIERSSGSLPHATITLGEAPFNVSIWQNHPSMPGTILAANNSEKNDQYYFRALDLENNGKCTMRYLGHGGAINQLSTSKGDPNVLVTAAADGLARLYDVRQPLPVLTIQAGTMLQNCSSAVVCHPDGIPYIFASEEEDEAITLWDVRARAAVYDLATGNNRVVQGGMFWNDTRNELYAATYCNFVDRNGRHFDYEPAQIPVERDDADSDGDSNMGDDEDDEGEYQDTEQCWPKNAYHNETYFGVTFDSGSHRIYRYAFKSAPNPEIIPPDGGATAEGGDDFW</sequence>
<feature type="compositionally biased region" description="Polar residues" evidence="1">
    <location>
        <begin position="11"/>
        <end position="23"/>
    </location>
</feature>
<dbReference type="SUPFAM" id="SSF50978">
    <property type="entry name" value="WD40 repeat-like"/>
    <property type="match status" value="1"/>
</dbReference>
<name>A0A4Y7TKI2_COPMI</name>
<dbReference type="SMART" id="SM00320">
    <property type="entry name" value="WD40"/>
    <property type="match status" value="3"/>
</dbReference>
<dbReference type="AlphaFoldDB" id="A0A4Y7TKI2"/>
<reference evidence="2 3" key="1">
    <citation type="journal article" date="2019" name="Nat. Ecol. Evol.">
        <title>Megaphylogeny resolves global patterns of mushroom evolution.</title>
        <authorList>
            <person name="Varga T."/>
            <person name="Krizsan K."/>
            <person name="Foldi C."/>
            <person name="Dima B."/>
            <person name="Sanchez-Garcia M."/>
            <person name="Sanchez-Ramirez S."/>
            <person name="Szollosi G.J."/>
            <person name="Szarkandi J.G."/>
            <person name="Papp V."/>
            <person name="Albert L."/>
            <person name="Andreopoulos W."/>
            <person name="Angelini C."/>
            <person name="Antonin V."/>
            <person name="Barry K.W."/>
            <person name="Bougher N.L."/>
            <person name="Buchanan P."/>
            <person name="Buyck B."/>
            <person name="Bense V."/>
            <person name="Catcheside P."/>
            <person name="Chovatia M."/>
            <person name="Cooper J."/>
            <person name="Damon W."/>
            <person name="Desjardin D."/>
            <person name="Finy P."/>
            <person name="Geml J."/>
            <person name="Haridas S."/>
            <person name="Hughes K."/>
            <person name="Justo A."/>
            <person name="Karasinski D."/>
            <person name="Kautmanova I."/>
            <person name="Kiss B."/>
            <person name="Kocsube S."/>
            <person name="Kotiranta H."/>
            <person name="LaButti K.M."/>
            <person name="Lechner B.E."/>
            <person name="Liimatainen K."/>
            <person name="Lipzen A."/>
            <person name="Lukacs Z."/>
            <person name="Mihaltcheva S."/>
            <person name="Morgado L.N."/>
            <person name="Niskanen T."/>
            <person name="Noordeloos M.E."/>
            <person name="Ohm R.A."/>
            <person name="Ortiz-Santana B."/>
            <person name="Ovrebo C."/>
            <person name="Racz N."/>
            <person name="Riley R."/>
            <person name="Savchenko A."/>
            <person name="Shiryaev A."/>
            <person name="Soop K."/>
            <person name="Spirin V."/>
            <person name="Szebenyi C."/>
            <person name="Tomsovsky M."/>
            <person name="Tulloss R.E."/>
            <person name="Uehling J."/>
            <person name="Grigoriev I.V."/>
            <person name="Vagvolgyi C."/>
            <person name="Papp T."/>
            <person name="Martin F.M."/>
            <person name="Miettinen O."/>
            <person name="Hibbett D.S."/>
            <person name="Nagy L.G."/>
        </authorList>
    </citation>
    <scope>NUCLEOTIDE SEQUENCE [LARGE SCALE GENOMIC DNA]</scope>
    <source>
        <strain evidence="2 3">FP101781</strain>
    </source>
</reference>
<proteinExistence type="predicted"/>
<gene>
    <name evidence="2" type="ORF">FA13DRAFT_1918446</name>
</gene>
<feature type="non-terminal residue" evidence="2">
    <location>
        <position position="1"/>
    </location>
</feature>
<evidence type="ECO:0000256" key="1">
    <source>
        <dbReference type="SAM" id="MobiDB-lite"/>
    </source>
</evidence>
<dbReference type="InterPro" id="IPR001680">
    <property type="entry name" value="WD40_rpt"/>
</dbReference>
<dbReference type="OrthoDB" id="548949at2759"/>
<protein>
    <submittedName>
        <fullName evidence="2">Uncharacterized protein</fullName>
    </submittedName>
</protein>
<comment type="caution">
    <text evidence="2">The sequence shown here is derived from an EMBL/GenBank/DDBJ whole genome shotgun (WGS) entry which is preliminary data.</text>
</comment>
<keyword evidence="3" id="KW-1185">Reference proteome</keyword>
<evidence type="ECO:0000313" key="3">
    <source>
        <dbReference type="Proteomes" id="UP000298030"/>
    </source>
</evidence>
<dbReference type="InterPro" id="IPR015943">
    <property type="entry name" value="WD40/YVTN_repeat-like_dom_sf"/>
</dbReference>
<dbReference type="InterPro" id="IPR036322">
    <property type="entry name" value="WD40_repeat_dom_sf"/>
</dbReference>
<feature type="compositionally biased region" description="Acidic residues" evidence="1">
    <location>
        <begin position="406"/>
        <end position="428"/>
    </location>
</feature>
<dbReference type="EMBL" id="QPFP01000009">
    <property type="protein sequence ID" value="TEB34471.1"/>
    <property type="molecule type" value="Genomic_DNA"/>
</dbReference>